<evidence type="ECO:0000313" key="1">
    <source>
        <dbReference type="EMBL" id="OGZ01256.1"/>
    </source>
</evidence>
<name>A0A1G2CIN7_9BACT</name>
<dbReference type="STRING" id="1798649.A3B13_03505"/>
<evidence type="ECO:0008006" key="3">
    <source>
        <dbReference type="Google" id="ProtNLM"/>
    </source>
</evidence>
<dbReference type="Proteomes" id="UP000176287">
    <property type="component" value="Unassembled WGS sequence"/>
</dbReference>
<dbReference type="SUPFAM" id="SSF53271">
    <property type="entry name" value="PRTase-like"/>
    <property type="match status" value="1"/>
</dbReference>
<accession>A0A1G2CIN7</accession>
<proteinExistence type="predicted"/>
<dbReference type="InterPro" id="IPR029057">
    <property type="entry name" value="PRTase-like"/>
</dbReference>
<dbReference type="AlphaFoldDB" id="A0A1G2CIN7"/>
<reference evidence="1 2" key="1">
    <citation type="journal article" date="2016" name="Nat. Commun.">
        <title>Thousands of microbial genomes shed light on interconnected biogeochemical processes in an aquifer system.</title>
        <authorList>
            <person name="Anantharaman K."/>
            <person name="Brown C.T."/>
            <person name="Hug L.A."/>
            <person name="Sharon I."/>
            <person name="Castelle C.J."/>
            <person name="Probst A.J."/>
            <person name="Thomas B.C."/>
            <person name="Singh A."/>
            <person name="Wilkins M.J."/>
            <person name="Karaoz U."/>
            <person name="Brodie E.L."/>
            <person name="Williams K.H."/>
            <person name="Hubbard S.S."/>
            <person name="Banfield J.F."/>
        </authorList>
    </citation>
    <scope>NUCLEOTIDE SEQUENCE [LARGE SCALE GENOMIC DNA]</scope>
</reference>
<gene>
    <name evidence="1" type="ORF">A3B13_03505</name>
</gene>
<protein>
    <recommendedName>
        <fullName evidence="3">Phosphoribosyltransferase domain-containing protein</fullName>
    </recommendedName>
</protein>
<comment type="caution">
    <text evidence="1">The sequence shown here is derived from an EMBL/GenBank/DDBJ whole genome shotgun (WGS) entry which is preliminary data.</text>
</comment>
<dbReference type="EMBL" id="MHKZ01000002">
    <property type="protein sequence ID" value="OGZ01256.1"/>
    <property type="molecule type" value="Genomic_DNA"/>
</dbReference>
<organism evidence="1 2">
    <name type="scientific">Candidatus Liptonbacteria bacterium RIFCSPLOWO2_01_FULL_45_15</name>
    <dbReference type="NCBI Taxonomy" id="1798649"/>
    <lineage>
        <taxon>Bacteria</taxon>
        <taxon>Candidatus Liptoniibacteriota</taxon>
    </lineage>
</organism>
<sequence>MIMRLQIAGLPANIDYVAGIPDSATELGKTAGEILGVPVAGMRKVDGRMTLSDEVEDGSMVLFFEDFCTKGTGFTEAVLEVKVKKPRVNIVPYYPVIINRGDLRTLSIPGCGDFTIVPVVQKRIKDWDARGCTLCEMGSKPIKPKTPEENWRLLMASQLQ</sequence>
<evidence type="ECO:0000313" key="2">
    <source>
        <dbReference type="Proteomes" id="UP000176287"/>
    </source>
</evidence>
<dbReference type="Gene3D" id="3.40.50.2020">
    <property type="match status" value="1"/>
</dbReference>